<dbReference type="InterPro" id="IPR019657">
    <property type="entry name" value="ComFB"/>
</dbReference>
<name>A0A0J1FX58_9FIRM</name>
<organism evidence="1 2">
    <name type="scientific">Desulfosporosinus acididurans</name>
    <dbReference type="NCBI Taxonomy" id="476652"/>
    <lineage>
        <taxon>Bacteria</taxon>
        <taxon>Bacillati</taxon>
        <taxon>Bacillota</taxon>
        <taxon>Clostridia</taxon>
        <taxon>Eubacteriales</taxon>
        <taxon>Desulfitobacteriaceae</taxon>
        <taxon>Desulfosporosinus</taxon>
    </lineage>
</organism>
<proteinExistence type="predicted"/>
<dbReference type="PATRIC" id="fig|476652.3.peg.378"/>
<protein>
    <submittedName>
        <fullName evidence="1">Late competence development protein ComFB</fullName>
    </submittedName>
</protein>
<accession>A0A0J1FX58</accession>
<dbReference type="AlphaFoldDB" id="A0A0J1FX58"/>
<dbReference type="RefSeq" id="WP_047808293.1">
    <property type="nucleotide sequence ID" value="NZ_LDZY01000001.1"/>
</dbReference>
<gene>
    <name evidence="1" type="ORF">DEAC_c03770</name>
</gene>
<dbReference type="Proteomes" id="UP000036356">
    <property type="component" value="Unassembled WGS sequence"/>
</dbReference>
<evidence type="ECO:0000313" key="1">
    <source>
        <dbReference type="EMBL" id="KLU67969.1"/>
    </source>
</evidence>
<comment type="caution">
    <text evidence="1">The sequence shown here is derived from an EMBL/GenBank/DDBJ whole genome shotgun (WGS) entry which is preliminary data.</text>
</comment>
<reference evidence="1 2" key="1">
    <citation type="submission" date="2015-06" db="EMBL/GenBank/DDBJ databases">
        <title>Draft genome of the moderately acidophilic sulfate reducer Candidatus Desulfosporosinus acididurans strain M1.</title>
        <authorList>
            <person name="Poehlein A."/>
            <person name="Petzsch P."/>
            <person name="Johnson B.D."/>
            <person name="Schloemann M."/>
            <person name="Daniel R."/>
            <person name="Muehling M."/>
        </authorList>
    </citation>
    <scope>NUCLEOTIDE SEQUENCE [LARGE SCALE GENOMIC DNA]</scope>
    <source>
        <strain evidence="1 2">M1</strain>
    </source>
</reference>
<sequence length="90" mass="10058">MYAVKNHLEVVVRQMLEDYLRDNPIDCSCEKCQADIMALALNQLPARYCVSLRGQILTEFESHTLPGQARIMAEIVRAAQQVSASPSHGL</sequence>
<dbReference type="STRING" id="476652.DEAC_c03770"/>
<keyword evidence="2" id="KW-1185">Reference proteome</keyword>
<dbReference type="EMBL" id="LDZY01000001">
    <property type="protein sequence ID" value="KLU67969.1"/>
    <property type="molecule type" value="Genomic_DNA"/>
</dbReference>
<evidence type="ECO:0000313" key="2">
    <source>
        <dbReference type="Proteomes" id="UP000036356"/>
    </source>
</evidence>
<dbReference type="Pfam" id="PF10719">
    <property type="entry name" value="ComFB"/>
    <property type="match status" value="1"/>
</dbReference>